<dbReference type="AlphaFoldDB" id="A0A7J0DGD7"/>
<protein>
    <submittedName>
        <fullName evidence="2">RPAP1-like, carboxy-terminal protein</fullName>
    </submittedName>
</protein>
<gene>
    <name evidence="2" type="ORF">Acr_00g0035460</name>
</gene>
<accession>A0A7J0DGD7</accession>
<dbReference type="EMBL" id="BJWL01000215">
    <property type="protein sequence ID" value="GFS34704.1"/>
    <property type="molecule type" value="Genomic_DNA"/>
</dbReference>
<dbReference type="PANTHER" id="PTHR47605:SF2">
    <property type="entry name" value="TRANSCRIPTIONAL ELONGATION REGULATOR MINIYO"/>
    <property type="match status" value="1"/>
</dbReference>
<name>A0A7J0DGD7_9ERIC</name>
<comment type="caution">
    <text evidence="2">The sequence shown here is derived from an EMBL/GenBank/DDBJ whole genome shotgun (WGS) entry which is preliminary data.</text>
</comment>
<evidence type="ECO:0000313" key="3">
    <source>
        <dbReference type="Proteomes" id="UP000585474"/>
    </source>
</evidence>
<dbReference type="OrthoDB" id="348201at2759"/>
<dbReference type="InterPro" id="IPR055326">
    <property type="entry name" value="MINIYO"/>
</dbReference>
<organism evidence="2 3">
    <name type="scientific">Actinidia rufa</name>
    <dbReference type="NCBI Taxonomy" id="165716"/>
    <lineage>
        <taxon>Eukaryota</taxon>
        <taxon>Viridiplantae</taxon>
        <taxon>Streptophyta</taxon>
        <taxon>Embryophyta</taxon>
        <taxon>Tracheophyta</taxon>
        <taxon>Spermatophyta</taxon>
        <taxon>Magnoliopsida</taxon>
        <taxon>eudicotyledons</taxon>
        <taxon>Gunneridae</taxon>
        <taxon>Pentapetalae</taxon>
        <taxon>asterids</taxon>
        <taxon>Ericales</taxon>
        <taxon>Actinidiaceae</taxon>
        <taxon>Actinidia</taxon>
    </lineage>
</organism>
<reference evidence="3" key="1">
    <citation type="submission" date="2019-07" db="EMBL/GenBank/DDBJ databases">
        <title>De Novo Assembly of kiwifruit Actinidia rufa.</title>
        <authorList>
            <person name="Sugita-Konishi S."/>
            <person name="Sato K."/>
            <person name="Mori E."/>
            <person name="Abe Y."/>
            <person name="Kisaki G."/>
            <person name="Hamano K."/>
            <person name="Suezawa K."/>
            <person name="Otani M."/>
            <person name="Fukuda T."/>
            <person name="Manabe T."/>
            <person name="Gomi K."/>
            <person name="Tabuchi M."/>
            <person name="Akimitsu K."/>
            <person name="Kataoka I."/>
        </authorList>
    </citation>
    <scope>NUCLEOTIDE SEQUENCE [LARGE SCALE GENOMIC DNA]</scope>
    <source>
        <strain evidence="3">cv. Fuchu</strain>
    </source>
</reference>
<evidence type="ECO:0000259" key="1">
    <source>
        <dbReference type="Pfam" id="PF25766"/>
    </source>
</evidence>
<feature type="domain" description="RPAP1/MINIYO-like TPR repeats" evidence="1">
    <location>
        <begin position="489"/>
        <end position="603"/>
    </location>
</feature>
<sequence>METWSWVHVSPVVDLAMKWIALRSNPCMSKFFEWQQGDKSSSVINYSLTRSLLWVISAVLHMLSGVLDRVIPEDAIGLPGGHVPWLPEFVPKIGLEIINNGFLSFPWTNATEHSGSFAEYLCHLRHQGENETSMASSQIHTSSSKGHSTSREGSILAGGIVKSSILEFTNVLTIFMNLITSQWQWTQSIEMFGRGGPAPGVGVGWGAVGGGFWSNDVLLAQTDAGLLISLVEIFQILSAKDLPSCEDMNFTIQRINSVLGVCLIVGPRDGFIMDKALDMLLQVPVLKYFDLCIRHFITIKGLKPLSWEYKEVDYQLFSKMLASHFRNRWLTVKKKLKAVDGSRCVGEKMSKKGGDLDTIHEDLDTSDMTSQDHSCTSLAVEWAHQRLPLPMHWFLSPISTINAGKRTASASNIINQLQDLPDFLEVAKGGLFFLLGIEVMSSFVSSEIQSPVWSVPLTWKLHSLSVILLAGMGVLEEQKSRDVYETLQVVYGQLVDELLFAAVSYGDLIYGRQVALYLHCCVETSVRLAAWTALSNARVLELLPPLANCVAKAEGFLEPVEVNERILEAYVKSWVSGALDRAATRRSLAFTLVLHHLSSFIFCCSTSDKLSFRNKLAKSLLRDYSRKKQHEGMLLDFIQYQKPGQREGSSVPMDEVEKRFKLLVEACEGNFSLLRDVEKLRLSFQR</sequence>
<dbReference type="InterPro" id="IPR057989">
    <property type="entry name" value="TPR_RPAP1/MINIYO-like"/>
</dbReference>
<keyword evidence="3" id="KW-1185">Reference proteome</keyword>
<dbReference type="Pfam" id="PF25766">
    <property type="entry name" value="TPR_RPAP1"/>
    <property type="match status" value="1"/>
</dbReference>
<evidence type="ECO:0000313" key="2">
    <source>
        <dbReference type="EMBL" id="GFS34704.1"/>
    </source>
</evidence>
<dbReference type="PANTHER" id="PTHR47605">
    <property type="entry name" value="TRANSCRIPTIONAL ELONGATION REGULATOR MINIYO"/>
    <property type="match status" value="1"/>
</dbReference>
<dbReference type="Proteomes" id="UP000585474">
    <property type="component" value="Unassembled WGS sequence"/>
</dbReference>
<proteinExistence type="predicted"/>